<dbReference type="GeneID" id="5488895"/>
<gene>
    <name evidence="1" type="ORF">SS1G_06260</name>
</gene>
<dbReference type="RefSeq" id="XP_001593338.1">
    <property type="nucleotide sequence ID" value="XM_001593288.1"/>
</dbReference>
<dbReference type="EMBL" id="CH476627">
    <property type="protein sequence ID" value="EDO03779.1"/>
    <property type="molecule type" value="Genomic_DNA"/>
</dbReference>
<dbReference type="HOGENOM" id="CLU_1950110_0_0_1"/>
<organism evidence="1 2">
    <name type="scientific">Sclerotinia sclerotiorum (strain ATCC 18683 / 1980 / Ss-1)</name>
    <name type="common">White mold</name>
    <name type="synonym">Whetzelinia sclerotiorum</name>
    <dbReference type="NCBI Taxonomy" id="665079"/>
    <lineage>
        <taxon>Eukaryota</taxon>
        <taxon>Fungi</taxon>
        <taxon>Dikarya</taxon>
        <taxon>Ascomycota</taxon>
        <taxon>Pezizomycotina</taxon>
        <taxon>Leotiomycetes</taxon>
        <taxon>Helotiales</taxon>
        <taxon>Sclerotiniaceae</taxon>
        <taxon>Sclerotinia</taxon>
    </lineage>
</organism>
<keyword evidence="2" id="KW-1185">Reference proteome</keyword>
<dbReference type="KEGG" id="ssl:SS1G_06260"/>
<protein>
    <submittedName>
        <fullName evidence="1">Uncharacterized protein</fullName>
    </submittedName>
</protein>
<proteinExistence type="predicted"/>
<sequence length="129" mass="14381">MRRGLAFTGNAHVKPHRSSVTLSPLSTERQIRKPVSQMCTLRGSPKIAERGGEDTECIDFSHSNAAYSQTSITHNVFRILCTMEPYLPVAFFNTKIQCLPRSMLISIYIITGKAFSRILQPLPSLSGRV</sequence>
<dbReference type="InParanoid" id="A7ELR3"/>
<accession>A7ELR3</accession>
<evidence type="ECO:0000313" key="1">
    <source>
        <dbReference type="EMBL" id="EDO03779.1"/>
    </source>
</evidence>
<dbReference type="AlphaFoldDB" id="A7ELR3"/>
<name>A7ELR3_SCLS1</name>
<dbReference type="Proteomes" id="UP000001312">
    <property type="component" value="Unassembled WGS sequence"/>
</dbReference>
<reference evidence="2" key="1">
    <citation type="journal article" date="2011" name="PLoS Genet.">
        <title>Genomic analysis of the necrotrophic fungal pathogens Sclerotinia sclerotiorum and Botrytis cinerea.</title>
        <authorList>
            <person name="Amselem J."/>
            <person name="Cuomo C.A."/>
            <person name="van Kan J.A."/>
            <person name="Viaud M."/>
            <person name="Benito E.P."/>
            <person name="Couloux A."/>
            <person name="Coutinho P.M."/>
            <person name="de Vries R.P."/>
            <person name="Dyer P.S."/>
            <person name="Fillinger S."/>
            <person name="Fournier E."/>
            <person name="Gout L."/>
            <person name="Hahn M."/>
            <person name="Kohn L."/>
            <person name="Lapalu N."/>
            <person name="Plummer K.M."/>
            <person name="Pradier J.M."/>
            <person name="Quevillon E."/>
            <person name="Sharon A."/>
            <person name="Simon A."/>
            <person name="ten Have A."/>
            <person name="Tudzynski B."/>
            <person name="Tudzynski P."/>
            <person name="Wincker P."/>
            <person name="Andrew M."/>
            <person name="Anthouard V."/>
            <person name="Beever R.E."/>
            <person name="Beffa R."/>
            <person name="Benoit I."/>
            <person name="Bouzid O."/>
            <person name="Brault B."/>
            <person name="Chen Z."/>
            <person name="Choquer M."/>
            <person name="Collemare J."/>
            <person name="Cotton P."/>
            <person name="Danchin E.G."/>
            <person name="Da Silva C."/>
            <person name="Gautier A."/>
            <person name="Giraud C."/>
            <person name="Giraud T."/>
            <person name="Gonzalez C."/>
            <person name="Grossetete S."/>
            <person name="Guldener U."/>
            <person name="Henrissat B."/>
            <person name="Howlett B.J."/>
            <person name="Kodira C."/>
            <person name="Kretschmer M."/>
            <person name="Lappartient A."/>
            <person name="Leroch M."/>
            <person name="Levis C."/>
            <person name="Mauceli E."/>
            <person name="Neuveglise C."/>
            <person name="Oeser B."/>
            <person name="Pearson M."/>
            <person name="Poulain J."/>
            <person name="Poussereau N."/>
            <person name="Quesneville H."/>
            <person name="Rascle C."/>
            <person name="Schumacher J."/>
            <person name="Segurens B."/>
            <person name="Sexton A."/>
            <person name="Silva E."/>
            <person name="Sirven C."/>
            <person name="Soanes D.M."/>
            <person name="Talbot N.J."/>
            <person name="Templeton M."/>
            <person name="Yandava C."/>
            <person name="Yarden O."/>
            <person name="Zeng Q."/>
            <person name="Rollins J.A."/>
            <person name="Lebrun M.H."/>
            <person name="Dickman M."/>
        </authorList>
    </citation>
    <scope>NUCLEOTIDE SEQUENCE [LARGE SCALE GENOMIC DNA]</scope>
    <source>
        <strain evidence="2">ATCC 18683 / 1980 / Ss-1</strain>
    </source>
</reference>
<evidence type="ECO:0000313" key="2">
    <source>
        <dbReference type="Proteomes" id="UP000001312"/>
    </source>
</evidence>